<proteinExistence type="predicted"/>
<evidence type="ECO:0000313" key="2">
    <source>
        <dbReference type="Proteomes" id="UP000269396"/>
    </source>
</evidence>
<dbReference type="InterPro" id="IPR053793">
    <property type="entry name" value="PB1-like"/>
</dbReference>
<name>A0A183Q0W2_9TREM</name>
<dbReference type="Pfam" id="PF00564">
    <property type="entry name" value="PB1"/>
    <property type="match status" value="1"/>
</dbReference>
<dbReference type="PROSITE" id="PS51745">
    <property type="entry name" value="PB1"/>
    <property type="match status" value="1"/>
</dbReference>
<dbReference type="EMBL" id="UZAL01043969">
    <property type="protein sequence ID" value="VDP81953.1"/>
    <property type="molecule type" value="Genomic_DNA"/>
</dbReference>
<dbReference type="Proteomes" id="UP000269396">
    <property type="component" value="Unassembled WGS sequence"/>
</dbReference>
<dbReference type="Gene3D" id="3.10.20.90">
    <property type="entry name" value="Phosphatidylinositol 3-kinase Catalytic Subunit, Chain A, domain 1"/>
    <property type="match status" value="1"/>
</dbReference>
<keyword evidence="2" id="KW-1185">Reference proteome</keyword>
<sequence length="76" mass="8909">MVTSCPLSASLQVIDQQVRELCSFTKDQPFTIKWIDEEHDPIVISSEMELKEAFRLHELNKEWQLTVHGKFLLCTF</sequence>
<protein>
    <submittedName>
        <fullName evidence="1">Uncharacterized protein</fullName>
    </submittedName>
</protein>
<evidence type="ECO:0000313" key="1">
    <source>
        <dbReference type="EMBL" id="VDP81953.1"/>
    </source>
</evidence>
<dbReference type="SUPFAM" id="SSF54277">
    <property type="entry name" value="CAD &amp; PB1 domains"/>
    <property type="match status" value="1"/>
</dbReference>
<gene>
    <name evidence="1" type="ORF">SMTD_LOCUS20248</name>
</gene>
<dbReference type="SMART" id="SM00666">
    <property type="entry name" value="PB1"/>
    <property type="match status" value="1"/>
</dbReference>
<dbReference type="STRING" id="31246.A0A183Q0W2"/>
<dbReference type="AlphaFoldDB" id="A0A183Q0W2"/>
<dbReference type="InterPro" id="IPR000270">
    <property type="entry name" value="PB1_dom"/>
</dbReference>
<accession>A0A183Q0W2</accession>
<organism evidence="1 2">
    <name type="scientific">Schistosoma mattheei</name>
    <dbReference type="NCBI Taxonomy" id="31246"/>
    <lineage>
        <taxon>Eukaryota</taxon>
        <taxon>Metazoa</taxon>
        <taxon>Spiralia</taxon>
        <taxon>Lophotrochozoa</taxon>
        <taxon>Platyhelminthes</taxon>
        <taxon>Trematoda</taxon>
        <taxon>Digenea</taxon>
        <taxon>Strigeidida</taxon>
        <taxon>Schistosomatoidea</taxon>
        <taxon>Schistosomatidae</taxon>
        <taxon>Schistosoma</taxon>
    </lineage>
</organism>
<dbReference type="FunFam" id="3.10.20.90:FF:000071">
    <property type="entry name" value="Protein kinase C"/>
    <property type="match status" value="1"/>
</dbReference>
<reference evidence="1 2" key="1">
    <citation type="submission" date="2018-11" db="EMBL/GenBank/DDBJ databases">
        <authorList>
            <consortium name="Pathogen Informatics"/>
        </authorList>
    </citation>
    <scope>NUCLEOTIDE SEQUENCE [LARGE SCALE GENOMIC DNA]</scope>
    <source>
        <strain>Denwood</strain>
        <strain evidence="2">Zambia</strain>
    </source>
</reference>